<keyword evidence="2" id="KW-0812">Transmembrane</keyword>
<keyword evidence="4" id="KW-1185">Reference proteome</keyword>
<name>A0A974XJT0_9GAMM</name>
<organism evidence="3 4">
    <name type="scientific">Shewanella cyperi</name>
    <dbReference type="NCBI Taxonomy" id="2814292"/>
    <lineage>
        <taxon>Bacteria</taxon>
        <taxon>Pseudomonadati</taxon>
        <taxon>Pseudomonadota</taxon>
        <taxon>Gammaproteobacteria</taxon>
        <taxon>Alteromonadales</taxon>
        <taxon>Shewanellaceae</taxon>
        <taxon>Shewanella</taxon>
    </lineage>
</organism>
<dbReference type="RefSeq" id="WP_207324765.1">
    <property type="nucleotide sequence ID" value="NZ_CP071504.1"/>
</dbReference>
<dbReference type="AlphaFoldDB" id="A0A974XJT0"/>
<evidence type="ECO:0000313" key="4">
    <source>
        <dbReference type="Proteomes" id="UP000663281"/>
    </source>
</evidence>
<evidence type="ECO:0000256" key="2">
    <source>
        <dbReference type="SAM" id="Phobius"/>
    </source>
</evidence>
<keyword evidence="2" id="KW-1133">Transmembrane helix</keyword>
<dbReference type="Pfam" id="PF05137">
    <property type="entry name" value="PilN"/>
    <property type="match status" value="1"/>
</dbReference>
<feature type="coiled-coil region" evidence="1">
    <location>
        <begin position="47"/>
        <end position="81"/>
    </location>
</feature>
<gene>
    <name evidence="3" type="ORF">JYB88_16080</name>
</gene>
<dbReference type="EMBL" id="CP071504">
    <property type="protein sequence ID" value="QSX29689.1"/>
    <property type="molecule type" value="Genomic_DNA"/>
</dbReference>
<protein>
    <submittedName>
        <fullName evidence="3">Fimbrial assembly protein</fullName>
    </submittedName>
</protein>
<evidence type="ECO:0000313" key="3">
    <source>
        <dbReference type="EMBL" id="QSX29689.1"/>
    </source>
</evidence>
<accession>A0A974XJT0</accession>
<reference evidence="3 4" key="1">
    <citation type="submission" date="2021-03" db="EMBL/GenBank/DDBJ databases">
        <title>Novel species identification of genus Shewanella.</title>
        <authorList>
            <person name="Liu G."/>
            <person name="Zhang Q."/>
        </authorList>
    </citation>
    <scope>NUCLEOTIDE SEQUENCE [LARGE SCALE GENOMIC DNA]</scope>
    <source>
        <strain evidence="3 4">FJAT-53726</strain>
    </source>
</reference>
<proteinExistence type="predicted"/>
<evidence type="ECO:0000256" key="1">
    <source>
        <dbReference type="SAM" id="Coils"/>
    </source>
</evidence>
<keyword evidence="2" id="KW-0472">Membrane</keyword>
<dbReference type="KEGG" id="scyp:JYB88_16080"/>
<dbReference type="InterPro" id="IPR007813">
    <property type="entry name" value="PilN"/>
</dbReference>
<feature type="transmembrane region" description="Helical" evidence="2">
    <location>
        <begin position="20"/>
        <end position="45"/>
    </location>
</feature>
<keyword evidence="1" id="KW-0175">Coiled coil</keyword>
<sequence>MSKTRINLYDRSLLPLRQRLTLAALGRTVTLVLLLGIGATGLVYWQQLQLQGQLRMAEQRKQQLDSDKQLQEQALARHKADPALIHQVELEAAQLELKQRLLSELGLRTQLASQGFAPLLQELAEAADGSLWLDGILAEEGRYRFSGYTLKPAHVPQWVERLKQSNTLRGQSFAAMTMSRGEDKPLGFVLTSEPEEVKP</sequence>
<dbReference type="Proteomes" id="UP000663281">
    <property type="component" value="Chromosome"/>
</dbReference>